<dbReference type="InParanoid" id="G4TDA2"/>
<comment type="caution">
    <text evidence="2">The sequence shown here is derived from an EMBL/GenBank/DDBJ whole genome shotgun (WGS) entry which is preliminary data.</text>
</comment>
<reference evidence="2 3" key="1">
    <citation type="journal article" date="2011" name="PLoS Pathog.">
        <title>Endophytic Life Strategies Decoded by Genome and Transcriptome Analyses of the Mutualistic Root Symbiont Piriformospora indica.</title>
        <authorList>
            <person name="Zuccaro A."/>
            <person name="Lahrmann U."/>
            <person name="Guldener U."/>
            <person name="Langen G."/>
            <person name="Pfiffi S."/>
            <person name="Biedenkopf D."/>
            <person name="Wong P."/>
            <person name="Samans B."/>
            <person name="Grimm C."/>
            <person name="Basiewicz M."/>
            <person name="Murat C."/>
            <person name="Martin F."/>
            <person name="Kogel K.H."/>
        </authorList>
    </citation>
    <scope>NUCLEOTIDE SEQUENCE [LARGE SCALE GENOMIC DNA]</scope>
    <source>
        <strain evidence="2 3">DSM 11827</strain>
    </source>
</reference>
<dbReference type="EMBL" id="CAFZ01000051">
    <property type="protein sequence ID" value="CCA69301.1"/>
    <property type="molecule type" value="Genomic_DNA"/>
</dbReference>
<name>G4TDA2_SERID</name>
<organism evidence="2 3">
    <name type="scientific">Serendipita indica (strain DSM 11827)</name>
    <name type="common">Root endophyte fungus</name>
    <name type="synonym">Piriformospora indica</name>
    <dbReference type="NCBI Taxonomy" id="1109443"/>
    <lineage>
        <taxon>Eukaryota</taxon>
        <taxon>Fungi</taxon>
        <taxon>Dikarya</taxon>
        <taxon>Basidiomycota</taxon>
        <taxon>Agaricomycotina</taxon>
        <taxon>Agaricomycetes</taxon>
        <taxon>Sebacinales</taxon>
        <taxon>Serendipitaceae</taxon>
        <taxon>Serendipita</taxon>
    </lineage>
</organism>
<evidence type="ECO:0000313" key="3">
    <source>
        <dbReference type="Proteomes" id="UP000007148"/>
    </source>
</evidence>
<dbReference type="AlphaFoldDB" id="G4TDA2"/>
<evidence type="ECO:0000256" key="1">
    <source>
        <dbReference type="SAM" id="MobiDB-lite"/>
    </source>
</evidence>
<feature type="compositionally biased region" description="Polar residues" evidence="1">
    <location>
        <begin position="346"/>
        <end position="370"/>
    </location>
</feature>
<dbReference type="OrthoDB" id="1602884at2759"/>
<dbReference type="STRING" id="1109443.G4TDA2"/>
<dbReference type="HOGENOM" id="CLU_748243_0_0_1"/>
<accession>G4TDA2</accession>
<protein>
    <submittedName>
        <fullName evidence="2">Uncharacterized protein</fullName>
    </submittedName>
</protein>
<feature type="region of interest" description="Disordered" evidence="1">
    <location>
        <begin position="303"/>
        <end position="370"/>
    </location>
</feature>
<dbReference type="Proteomes" id="UP000007148">
    <property type="component" value="Unassembled WGS sequence"/>
</dbReference>
<dbReference type="InterPro" id="IPR015943">
    <property type="entry name" value="WD40/YVTN_repeat-like_dom_sf"/>
</dbReference>
<proteinExistence type="predicted"/>
<evidence type="ECO:0000313" key="2">
    <source>
        <dbReference type="EMBL" id="CCA69301.1"/>
    </source>
</evidence>
<gene>
    <name evidence="2" type="ORF">PIIN_03200</name>
</gene>
<sequence>MSHAVLLATTTSASLLNVVPSKATSSGAIKPLNLDGVRCAAWVSDGNAIVGLQNGRVERLDQFTGKTEKLYTLSEPVVAIVVRETQVIIGGASKLVALNASTGKVVNLGIRISGVLKSLALSPDKEYLCMLMETSALIHHFATNVQTTLVFQQLSLPITSVAFLPLKRVVLAVACGNQLLLYDIAKQNALIKTLELETAERIIDLAYSTSTRGSLLLATFEGYIYGFDMEKDKLTRFDAKLGEGVKSIASLGLGYVVAGTTGGHISLLQEGATTLHPLKQLEGECVHLVSTQRKLSITRAVPVATRGTSATRKQPLTDANPRTSATAPRKASAELEAAKVTRLRQKPSQGSIPGSPMQTRKQMSRQASGG</sequence>
<dbReference type="Gene3D" id="2.130.10.10">
    <property type="entry name" value="YVTN repeat-like/Quinoprotein amine dehydrogenase"/>
    <property type="match status" value="1"/>
</dbReference>
<keyword evidence="3" id="KW-1185">Reference proteome</keyword>
<dbReference type="SUPFAM" id="SSF69322">
    <property type="entry name" value="Tricorn protease domain 2"/>
    <property type="match status" value="1"/>
</dbReference>